<dbReference type="InterPro" id="IPR046825">
    <property type="entry name" value="PDH_C"/>
</dbReference>
<comment type="caution">
    <text evidence="5">The sequence shown here is derived from an EMBL/GenBank/DDBJ whole genome shotgun (WGS) entry which is preliminary data.</text>
</comment>
<dbReference type="SUPFAM" id="SSF51735">
    <property type="entry name" value="NAD(P)-binding Rossmann-fold domains"/>
    <property type="match status" value="1"/>
</dbReference>
<dbReference type="Gene3D" id="1.10.3660.10">
    <property type="entry name" value="6-phosphogluconate dehydrogenase C-terminal like domain"/>
    <property type="match status" value="1"/>
</dbReference>
<dbReference type="EMBL" id="QLYR01000010">
    <property type="protein sequence ID" value="RAQ22655.1"/>
    <property type="molecule type" value="Genomic_DNA"/>
</dbReference>
<dbReference type="InterPro" id="IPR050812">
    <property type="entry name" value="Preph/Arog_dehydrog"/>
</dbReference>
<dbReference type="RefSeq" id="WP_112333396.1">
    <property type="nucleotide sequence ID" value="NZ_JADPHD010000002.1"/>
</dbReference>
<keyword evidence="6" id="KW-1185">Reference proteome</keyword>
<dbReference type="InterPro" id="IPR046826">
    <property type="entry name" value="PDH_N"/>
</dbReference>
<organism evidence="5 6">
    <name type="scientific">Hydrogeniiclostridium mannosilyticum</name>
    <dbReference type="NCBI Taxonomy" id="2764322"/>
    <lineage>
        <taxon>Bacteria</taxon>
        <taxon>Bacillati</taxon>
        <taxon>Bacillota</taxon>
        <taxon>Clostridia</taxon>
        <taxon>Eubacteriales</taxon>
        <taxon>Acutalibacteraceae</taxon>
        <taxon>Hydrogeniiclostridium</taxon>
    </lineage>
</organism>
<dbReference type="Proteomes" id="UP000249377">
    <property type="component" value="Unassembled WGS sequence"/>
</dbReference>
<dbReference type="Gene3D" id="3.40.50.720">
    <property type="entry name" value="NAD(P)-binding Rossmann-like Domain"/>
    <property type="match status" value="1"/>
</dbReference>
<evidence type="ECO:0000256" key="2">
    <source>
        <dbReference type="ARBA" id="ARBA00023002"/>
    </source>
</evidence>
<dbReference type="InterPro" id="IPR036291">
    <property type="entry name" value="NAD(P)-bd_dom_sf"/>
</dbReference>
<dbReference type="InterPro" id="IPR008927">
    <property type="entry name" value="6-PGluconate_DH-like_C_sf"/>
</dbReference>
<dbReference type="GO" id="GO:0004665">
    <property type="term" value="F:prephenate dehydrogenase (NADP+) activity"/>
    <property type="evidence" value="ECO:0007669"/>
    <property type="project" value="InterPro"/>
</dbReference>
<feature type="domain" description="Prephenate/arogenate dehydrogenase" evidence="4">
    <location>
        <begin position="7"/>
        <end position="282"/>
    </location>
</feature>
<dbReference type="Pfam" id="PF20463">
    <property type="entry name" value="PDH_C"/>
    <property type="match status" value="1"/>
</dbReference>
<dbReference type="GO" id="GO:0008977">
    <property type="term" value="F:prephenate dehydrogenase (NAD+) activity"/>
    <property type="evidence" value="ECO:0007669"/>
    <property type="project" value="InterPro"/>
</dbReference>
<dbReference type="GO" id="GO:0070403">
    <property type="term" value="F:NAD+ binding"/>
    <property type="evidence" value="ECO:0007669"/>
    <property type="project" value="InterPro"/>
</dbReference>
<evidence type="ECO:0000313" key="5">
    <source>
        <dbReference type="EMBL" id="RAQ22655.1"/>
    </source>
</evidence>
<evidence type="ECO:0000256" key="1">
    <source>
        <dbReference type="ARBA" id="ARBA00007964"/>
    </source>
</evidence>
<dbReference type="PANTHER" id="PTHR21363:SF0">
    <property type="entry name" value="PREPHENATE DEHYDROGENASE [NADP(+)]"/>
    <property type="match status" value="1"/>
</dbReference>
<dbReference type="PANTHER" id="PTHR21363">
    <property type="entry name" value="PREPHENATE DEHYDROGENASE"/>
    <property type="match status" value="1"/>
</dbReference>
<evidence type="ECO:0000259" key="4">
    <source>
        <dbReference type="PROSITE" id="PS51176"/>
    </source>
</evidence>
<gene>
    <name evidence="5" type="ORF">DPQ25_11880</name>
</gene>
<keyword evidence="2" id="KW-0560">Oxidoreductase</keyword>
<comment type="similarity">
    <text evidence="1">Belongs to the prephenate/arogenate dehydrogenase family.</text>
</comment>
<accession>A0A328U901</accession>
<comment type="pathway">
    <text evidence="3">Amino-acid biosynthesis.</text>
</comment>
<proteinExistence type="inferred from homology"/>
<protein>
    <submittedName>
        <fullName evidence="5">Prephenate dehydrogenase</fullName>
    </submittedName>
</protein>
<dbReference type="AlphaFoldDB" id="A0A328U901"/>
<dbReference type="GO" id="GO:0006571">
    <property type="term" value="P:tyrosine biosynthetic process"/>
    <property type="evidence" value="ECO:0007669"/>
    <property type="project" value="InterPro"/>
</dbReference>
<dbReference type="InterPro" id="IPR003099">
    <property type="entry name" value="Prephen_DH"/>
</dbReference>
<name>A0A328U901_9FIRM</name>
<evidence type="ECO:0000256" key="3">
    <source>
        <dbReference type="ARBA" id="ARBA00029440"/>
    </source>
</evidence>
<dbReference type="PROSITE" id="PS51176">
    <property type="entry name" value="PDH_ADH"/>
    <property type="match status" value="1"/>
</dbReference>
<reference evidence="5 6" key="1">
    <citation type="submission" date="2018-06" db="EMBL/GenBank/DDBJ databases">
        <title>Noncontiguous genome sequence of Ruminococcaceae bacterium ASD2818.</title>
        <authorList>
            <person name="Chaplin A.V."/>
            <person name="Sokolova S.R."/>
            <person name="Kochetkova T.O."/>
            <person name="Goltsov A.Y."/>
            <person name="Trofimov D.Y."/>
            <person name="Efimov B.A."/>
        </authorList>
    </citation>
    <scope>NUCLEOTIDE SEQUENCE [LARGE SCALE GENOMIC DNA]</scope>
    <source>
        <strain evidence="5 6">ASD2818</strain>
    </source>
</reference>
<sequence length="282" mass="30564">MNTTGCKTVAVVGLGLIGGSIAKAFQKYTPHRVLGLDRDTAVMREALDCGAIDEAITPAQLAQASLIYLCLYPQAAIDFIREYGCFIAPGCIVTDTCGIKTEICAQMPQLAASYGFTFIGAHPMAGRERNGFVMSDADLFLGASFILTPCGAAAEAVAELKRTTMPLGFSASVETTPEDHDRLIAFTSQVPHALACAYVMSPCCPRHKGFSAGSYRDVSRVANINEELWSELFLDNAAPLSAELETLIRHLSLIRQAVDSRDRDRLRELLRQGRLVKEELGE</sequence>
<evidence type="ECO:0000313" key="6">
    <source>
        <dbReference type="Proteomes" id="UP000249377"/>
    </source>
</evidence>
<dbReference type="Pfam" id="PF02153">
    <property type="entry name" value="PDH_N"/>
    <property type="match status" value="1"/>
</dbReference>
<dbReference type="SUPFAM" id="SSF48179">
    <property type="entry name" value="6-phosphogluconate dehydrogenase C-terminal domain-like"/>
    <property type="match status" value="1"/>
</dbReference>